<gene>
    <name evidence="1" type="primary">MIMI_R132</name>
    <name evidence="1" type="ORF">CGGC5_v006280</name>
</gene>
<dbReference type="OrthoDB" id="2014201at2759"/>
<comment type="caution">
    <text evidence="1">The sequence shown here is derived from an EMBL/GenBank/DDBJ whole genome shotgun (WGS) entry which is preliminary data.</text>
</comment>
<dbReference type="Pfam" id="PF13578">
    <property type="entry name" value="Methyltransf_24"/>
    <property type="match status" value="1"/>
</dbReference>
<dbReference type="AlphaFoldDB" id="A0A7J6JA88"/>
<name>A0A7J6JA88_COLFN</name>
<dbReference type="Proteomes" id="UP000011096">
    <property type="component" value="Unassembled WGS sequence"/>
</dbReference>
<dbReference type="InParanoid" id="A0A7J6JA88"/>
<dbReference type="EMBL" id="ANPB02000003">
    <property type="protein sequence ID" value="KAF4486384.1"/>
    <property type="molecule type" value="Genomic_DNA"/>
</dbReference>
<reference evidence="1 2" key="1">
    <citation type="submission" date="2012-08" db="EMBL/GenBank/DDBJ databases">
        <authorList>
            <person name="Gan P.H.P."/>
            <person name="Ikeda K."/>
            <person name="Irieda H."/>
            <person name="Narusaka M."/>
            <person name="O'Connell R.J."/>
            <person name="Narusaka Y."/>
            <person name="Takano Y."/>
            <person name="Kubo Y."/>
            <person name="Shirasu K."/>
        </authorList>
    </citation>
    <scope>NUCLEOTIDE SEQUENCE [LARGE SCALE GENOMIC DNA]</scope>
    <source>
        <strain evidence="1 2">Nara gc5</strain>
    </source>
</reference>
<organism evidence="1 2">
    <name type="scientific">Colletotrichum fructicola (strain Nara gc5)</name>
    <name type="common">Anthracnose fungus</name>
    <name type="synonym">Colletotrichum gloeosporioides (strain Nara gc5)</name>
    <dbReference type="NCBI Taxonomy" id="1213859"/>
    <lineage>
        <taxon>Eukaryota</taxon>
        <taxon>Fungi</taxon>
        <taxon>Dikarya</taxon>
        <taxon>Ascomycota</taxon>
        <taxon>Pezizomycotina</taxon>
        <taxon>Sordariomycetes</taxon>
        <taxon>Hypocreomycetidae</taxon>
        <taxon>Glomerellales</taxon>
        <taxon>Glomerellaceae</taxon>
        <taxon>Colletotrichum</taxon>
        <taxon>Colletotrichum gloeosporioides species complex</taxon>
    </lineage>
</organism>
<keyword evidence="2" id="KW-1185">Reference proteome</keyword>
<dbReference type="RefSeq" id="XP_031880331.1">
    <property type="nucleotide sequence ID" value="XM_032022953.1"/>
</dbReference>
<proteinExistence type="predicted"/>
<sequence length="258" mass="29466">MKPLHLRPVRHASVLLSKLTNKLVNMSTTTITATQQMDRSRFNFQHRWFDRTIEHWEQRTSSLRGKKLRVLEVGSFEGGSATWILDNLMDHPESTFTAVDTFGGSMEFQNDTYKEFDAYDIPSLEKRFRSNIGKCRHVDKLTVIKRSSLDALPTLKHQGARFDFIYIDGSHVALDVLHDAVLAWGMLEVGGTIVFDDYTLNRYNEESYNPPAAVDSLIRCAAFEAQATQAGSQMWVNKVPQLFPPTLNPERELIVEDD</sequence>
<reference evidence="1 2" key="2">
    <citation type="submission" date="2020-04" db="EMBL/GenBank/DDBJ databases">
        <title>Genome sequencing and assembly of multiple isolates from the Colletotrichum gloeosporioides species complex.</title>
        <authorList>
            <person name="Gan P."/>
            <person name="Shirasu K."/>
        </authorList>
    </citation>
    <scope>NUCLEOTIDE SEQUENCE [LARGE SCALE GENOMIC DNA]</scope>
    <source>
        <strain evidence="1 2">Nara gc5</strain>
    </source>
</reference>
<evidence type="ECO:0008006" key="3">
    <source>
        <dbReference type="Google" id="ProtNLM"/>
    </source>
</evidence>
<dbReference type="GeneID" id="43607143"/>
<protein>
    <recommendedName>
        <fullName evidence="3">Methyltransferase domain-containing protein</fullName>
    </recommendedName>
</protein>
<evidence type="ECO:0000313" key="2">
    <source>
        <dbReference type="Proteomes" id="UP000011096"/>
    </source>
</evidence>
<dbReference type="SUPFAM" id="SSF53335">
    <property type="entry name" value="S-adenosyl-L-methionine-dependent methyltransferases"/>
    <property type="match status" value="1"/>
</dbReference>
<dbReference type="Gene3D" id="3.40.50.150">
    <property type="entry name" value="Vaccinia Virus protein VP39"/>
    <property type="match status" value="1"/>
</dbReference>
<accession>A0A7J6JA88</accession>
<evidence type="ECO:0000313" key="1">
    <source>
        <dbReference type="EMBL" id="KAF4486384.1"/>
    </source>
</evidence>
<dbReference type="InterPro" id="IPR029063">
    <property type="entry name" value="SAM-dependent_MTases_sf"/>
</dbReference>